<evidence type="ECO:0000313" key="5">
    <source>
        <dbReference type="Proteomes" id="UP000663852"/>
    </source>
</evidence>
<dbReference type="SUPFAM" id="SSF52047">
    <property type="entry name" value="RNI-like"/>
    <property type="match status" value="2"/>
</dbReference>
<accession>A0A815DKC5</accession>
<keyword evidence="1" id="KW-0880">Kelch repeat</keyword>
<dbReference type="OrthoDB" id="45365at2759"/>
<name>A0A815DKC5_ADIRI</name>
<dbReference type="InterPro" id="IPR037293">
    <property type="entry name" value="Gal_Oxidase_central_sf"/>
</dbReference>
<gene>
    <name evidence="4" type="ORF">EDS130_LOCUS30667</name>
</gene>
<keyword evidence="2" id="KW-0677">Repeat</keyword>
<evidence type="ECO:0000256" key="2">
    <source>
        <dbReference type="ARBA" id="ARBA00022737"/>
    </source>
</evidence>
<evidence type="ECO:0000259" key="3">
    <source>
        <dbReference type="PROSITE" id="PS50181"/>
    </source>
</evidence>
<sequence>MPTPHLLLDQFPVEIIFNVFSYLSASDILRSFHDFSRYLRQCIRSYDQFKVNFKSIFKRDFDFIWRVLRPDQILTLTFSDDEETPGQIDYFFTLFPAFDQTFTRLEHLQLHNPDKLPHWSQLKCLHTLTVDFKRWPRYSFDYEQLKQFENNLINTFRIPTLQTLTVNNELLNIDCNFHVLPVAEQLHQFKVLIRSIDLLPTIFKSTPNIHRLNLILKSRSIENDCMSHFDAPQSLTHLTVRVAYGLCEEIKKIIEACKSLTHLNIHVERYQKDIDQWMDGNWWVRMIGEKLCKLKVFSLKIDVPDWFDKILLQQRLESFQTEFWANLSSFTIDIKPYDETTTISKQRIVSIHLPMTEMSNKALPDFPNVETIRLENKDDLSRHHIVSDIVELKQSMNDLSRLKHLQLDKLCSITPSVLNELLSIAPQLTRLTISSAKDDVNQLIQSTYPQIRWLDMKQEYVFSKFRAKFCSAFPNLEHLYNCRVYTEEDLAMLVENFKHLQSITVHNVTYYYDSDEEFEQWLTKHTALRDFTFKLIHPRLVHLWIAKCTILKTMAVFLLLTFIAVVTQGKSASISPAVDYHLPDWEDTGSMNYARASHTSTLLVSGKVLVTGGVSNNTKYHDTAELYDIKSQTWTLTGKMNHPRVLHTATILEDGSVLVVGGSYLKAGLSSAELYNITTGTWTMTGKTSSPRFGHTASLLSNGKVLIIGGSNGTRFLKSAELYDPLTRVWTTTSSMRISRFDFTASVLTTGKVLIAGGVTDEDASGGNELYDPTTGDWTPVSNMNMQRFGHTASVLRNGKVLVAGGFNIDFTNTAELYDPSTDVWTNTGLLHQAQAFHTASTFKNGTILVTGGYGSSGHFSKYSEVYNSLTGSWMITDSVDHPRYEHSTTVLPSGKVLMSGGIDSNSIYLNSAELL</sequence>
<dbReference type="SUPFAM" id="SSF81383">
    <property type="entry name" value="F-box domain"/>
    <property type="match status" value="1"/>
</dbReference>
<dbReference type="SMART" id="SM00612">
    <property type="entry name" value="Kelch"/>
    <property type="match status" value="6"/>
</dbReference>
<reference evidence="4" key="1">
    <citation type="submission" date="2021-02" db="EMBL/GenBank/DDBJ databases">
        <authorList>
            <person name="Nowell W R."/>
        </authorList>
    </citation>
    <scope>NUCLEOTIDE SEQUENCE</scope>
</reference>
<dbReference type="InterPro" id="IPR032675">
    <property type="entry name" value="LRR_dom_sf"/>
</dbReference>
<dbReference type="InterPro" id="IPR036047">
    <property type="entry name" value="F-box-like_dom_sf"/>
</dbReference>
<dbReference type="SUPFAM" id="SSF50965">
    <property type="entry name" value="Galactose oxidase, central domain"/>
    <property type="match status" value="1"/>
</dbReference>
<dbReference type="PROSITE" id="PS50181">
    <property type="entry name" value="FBOX"/>
    <property type="match status" value="1"/>
</dbReference>
<dbReference type="InterPro" id="IPR011043">
    <property type="entry name" value="Gal_Oxase/kelch_b-propeller"/>
</dbReference>
<dbReference type="InterPro" id="IPR015915">
    <property type="entry name" value="Kelch-typ_b-propeller"/>
</dbReference>
<dbReference type="Proteomes" id="UP000663852">
    <property type="component" value="Unassembled WGS sequence"/>
</dbReference>
<comment type="caution">
    <text evidence="4">The sequence shown here is derived from an EMBL/GenBank/DDBJ whole genome shotgun (WGS) entry which is preliminary data.</text>
</comment>
<dbReference type="Gene3D" id="2.120.10.80">
    <property type="entry name" value="Kelch-type beta propeller"/>
    <property type="match status" value="1"/>
</dbReference>
<dbReference type="Gene3D" id="3.80.10.10">
    <property type="entry name" value="Ribonuclease Inhibitor"/>
    <property type="match status" value="2"/>
</dbReference>
<dbReference type="PANTHER" id="PTHR24412:SF441">
    <property type="entry name" value="KELCH-LIKE PROTEIN 28"/>
    <property type="match status" value="1"/>
</dbReference>
<organism evidence="4 5">
    <name type="scientific">Adineta ricciae</name>
    <name type="common">Rotifer</name>
    <dbReference type="NCBI Taxonomy" id="249248"/>
    <lineage>
        <taxon>Eukaryota</taxon>
        <taxon>Metazoa</taxon>
        <taxon>Spiralia</taxon>
        <taxon>Gnathifera</taxon>
        <taxon>Rotifera</taxon>
        <taxon>Eurotatoria</taxon>
        <taxon>Bdelloidea</taxon>
        <taxon>Adinetida</taxon>
        <taxon>Adinetidae</taxon>
        <taxon>Adineta</taxon>
    </lineage>
</organism>
<dbReference type="InterPro" id="IPR001810">
    <property type="entry name" value="F-box_dom"/>
</dbReference>
<dbReference type="Pfam" id="PF01344">
    <property type="entry name" value="Kelch_1"/>
    <property type="match status" value="2"/>
</dbReference>
<dbReference type="SUPFAM" id="SSF117281">
    <property type="entry name" value="Kelch motif"/>
    <property type="match status" value="1"/>
</dbReference>
<proteinExistence type="predicted"/>
<dbReference type="InterPro" id="IPR006652">
    <property type="entry name" value="Kelch_1"/>
</dbReference>
<protein>
    <recommendedName>
        <fullName evidence="3">F-box domain-containing protein</fullName>
    </recommendedName>
</protein>
<feature type="domain" description="F-box" evidence="3">
    <location>
        <begin position="5"/>
        <end position="56"/>
    </location>
</feature>
<evidence type="ECO:0000313" key="4">
    <source>
        <dbReference type="EMBL" id="CAF1302140.1"/>
    </source>
</evidence>
<dbReference type="EMBL" id="CAJNOJ010000217">
    <property type="protein sequence ID" value="CAF1302140.1"/>
    <property type="molecule type" value="Genomic_DNA"/>
</dbReference>
<dbReference type="Gene3D" id="2.130.10.80">
    <property type="entry name" value="Galactose oxidase/kelch, beta-propeller"/>
    <property type="match status" value="2"/>
</dbReference>
<evidence type="ECO:0000256" key="1">
    <source>
        <dbReference type="ARBA" id="ARBA00022441"/>
    </source>
</evidence>
<dbReference type="PANTHER" id="PTHR24412">
    <property type="entry name" value="KELCH PROTEIN"/>
    <property type="match status" value="1"/>
</dbReference>
<dbReference type="Pfam" id="PF24681">
    <property type="entry name" value="Kelch_KLHDC2_KLHL20_DRC7"/>
    <property type="match status" value="1"/>
</dbReference>
<dbReference type="AlphaFoldDB" id="A0A815DKC5"/>